<dbReference type="Proteomes" id="UP000308836">
    <property type="component" value="Unassembled WGS sequence"/>
</dbReference>
<name>A0AC61R9M3_9FIRM</name>
<proteinExistence type="predicted"/>
<evidence type="ECO:0000313" key="1">
    <source>
        <dbReference type="EMBL" id="TGY67036.1"/>
    </source>
</evidence>
<gene>
    <name evidence="1" type="ORF">E5336_01080</name>
</gene>
<dbReference type="EMBL" id="SRYG01000002">
    <property type="protein sequence ID" value="TGY67036.1"/>
    <property type="molecule type" value="Genomic_DNA"/>
</dbReference>
<reference evidence="1" key="1">
    <citation type="submission" date="2019-04" db="EMBL/GenBank/DDBJ databases">
        <title>Microbes associate with the intestines of laboratory mice.</title>
        <authorList>
            <person name="Navarre W."/>
            <person name="Wong E."/>
            <person name="Huang K."/>
            <person name="Tropini C."/>
            <person name="Ng K."/>
            <person name="Yu B."/>
        </authorList>
    </citation>
    <scope>NUCLEOTIDE SEQUENCE</scope>
    <source>
        <strain evidence="1">NM09_H32</strain>
    </source>
</reference>
<evidence type="ECO:0000313" key="2">
    <source>
        <dbReference type="Proteomes" id="UP000308836"/>
    </source>
</evidence>
<sequence length="274" mass="31280">MEEKVYTTPLGDIHYWIQWKGKDAQTLVFLPGLTADHRLFDKQIEYFANKANLFVWDAPGHASSYPFSLRFSMDDEARWLMAILRENGFSNFVLVGQSLGGYIGQVFTQLFPGALQGFVAIDSAPLQRCYITKAELWLLKRMEPVYRYLPWQWLLKQGTRGVATTEYGRKLMRSMMLVYDGDQPRYAALSGHGFRMLAEAIETNRPYSLTCPVLLICGTKDQAGSCRRYAKAWHKKTGFPLVWIEKAGHNSNTDAPAQVNSCIERLMNSARKNT</sequence>
<comment type="caution">
    <text evidence="1">The sequence shown here is derived from an EMBL/GenBank/DDBJ whole genome shotgun (WGS) entry which is preliminary data.</text>
</comment>
<keyword evidence="1" id="KW-0378">Hydrolase</keyword>
<keyword evidence="2" id="KW-1185">Reference proteome</keyword>
<protein>
    <submittedName>
        <fullName evidence="1">Alpha/beta hydrolase</fullName>
    </submittedName>
</protein>
<organism evidence="1 2">
    <name type="scientific">Dubosiella muris</name>
    <dbReference type="NCBI Taxonomy" id="3038133"/>
    <lineage>
        <taxon>Bacteria</taxon>
        <taxon>Bacillati</taxon>
        <taxon>Bacillota</taxon>
        <taxon>Erysipelotrichia</taxon>
        <taxon>Erysipelotrichales</taxon>
        <taxon>Erysipelotrichaceae</taxon>
        <taxon>Dubosiella</taxon>
    </lineage>
</organism>
<accession>A0AC61R9M3</accession>